<feature type="region of interest" description="Disordered" evidence="2">
    <location>
        <begin position="113"/>
        <end position="136"/>
    </location>
</feature>
<dbReference type="PANTHER" id="PTHR12419">
    <property type="entry name" value="OTU DOMAIN CONTAINING PROTEIN"/>
    <property type="match status" value="1"/>
</dbReference>
<dbReference type="Proteomes" id="UP000887013">
    <property type="component" value="Unassembled WGS sequence"/>
</dbReference>
<comment type="caution">
    <text evidence="4">The sequence shown here is derived from an EMBL/GenBank/DDBJ whole genome shotgun (WGS) entry which is preliminary data.</text>
</comment>
<feature type="compositionally biased region" description="Basic residues" evidence="2">
    <location>
        <begin position="26"/>
        <end position="41"/>
    </location>
</feature>
<protein>
    <submittedName>
        <fullName evidence="4">Deubiquitinase OTUD6B</fullName>
    </submittedName>
</protein>
<dbReference type="SUPFAM" id="SSF54001">
    <property type="entry name" value="Cysteine proteinases"/>
    <property type="match status" value="1"/>
</dbReference>
<dbReference type="AlphaFoldDB" id="A0A8X6MYK1"/>
<name>A0A8X6MYK1_NEPPI</name>
<reference evidence="4" key="1">
    <citation type="submission" date="2020-08" db="EMBL/GenBank/DDBJ databases">
        <title>Multicomponent nature underlies the extraordinary mechanical properties of spider dragline silk.</title>
        <authorList>
            <person name="Kono N."/>
            <person name="Nakamura H."/>
            <person name="Mori M."/>
            <person name="Yoshida Y."/>
            <person name="Ohtoshi R."/>
            <person name="Malay A.D."/>
            <person name="Moran D.A.P."/>
            <person name="Tomita M."/>
            <person name="Numata K."/>
            <person name="Arakawa K."/>
        </authorList>
    </citation>
    <scope>NUCLEOTIDE SEQUENCE</scope>
</reference>
<evidence type="ECO:0000259" key="3">
    <source>
        <dbReference type="PROSITE" id="PS50802"/>
    </source>
</evidence>
<organism evidence="4 5">
    <name type="scientific">Nephila pilipes</name>
    <name type="common">Giant wood spider</name>
    <name type="synonym">Nephila maculata</name>
    <dbReference type="NCBI Taxonomy" id="299642"/>
    <lineage>
        <taxon>Eukaryota</taxon>
        <taxon>Metazoa</taxon>
        <taxon>Ecdysozoa</taxon>
        <taxon>Arthropoda</taxon>
        <taxon>Chelicerata</taxon>
        <taxon>Arachnida</taxon>
        <taxon>Araneae</taxon>
        <taxon>Araneomorphae</taxon>
        <taxon>Entelegynae</taxon>
        <taxon>Araneoidea</taxon>
        <taxon>Nephilidae</taxon>
        <taxon>Nephila</taxon>
    </lineage>
</organism>
<dbReference type="GO" id="GO:0016579">
    <property type="term" value="P:protein deubiquitination"/>
    <property type="evidence" value="ECO:0007669"/>
    <property type="project" value="TreeGrafter"/>
</dbReference>
<evidence type="ECO:0000313" key="5">
    <source>
        <dbReference type="Proteomes" id="UP000887013"/>
    </source>
</evidence>
<gene>
    <name evidence="4" type="primary">otud6b</name>
    <name evidence="4" type="ORF">NPIL_17921</name>
</gene>
<feature type="region of interest" description="Disordered" evidence="2">
    <location>
        <begin position="22"/>
        <end position="43"/>
    </location>
</feature>
<keyword evidence="1" id="KW-0378">Hydrolase</keyword>
<dbReference type="GO" id="GO:0004843">
    <property type="term" value="F:cysteine-type deubiquitinase activity"/>
    <property type="evidence" value="ECO:0007669"/>
    <property type="project" value="TreeGrafter"/>
</dbReference>
<dbReference type="CDD" id="cd22761">
    <property type="entry name" value="OTU_OTUD6"/>
    <property type="match status" value="1"/>
</dbReference>
<proteinExistence type="predicted"/>
<dbReference type="Pfam" id="PF02338">
    <property type="entry name" value="OTU"/>
    <property type="match status" value="1"/>
</dbReference>
<dbReference type="PANTHER" id="PTHR12419:SF10">
    <property type="entry name" value="DEUBIQUITINASE OTUD6B"/>
    <property type="match status" value="1"/>
</dbReference>
<dbReference type="OrthoDB" id="415023at2759"/>
<dbReference type="InterPro" id="IPR003323">
    <property type="entry name" value="OTU_dom"/>
</dbReference>
<dbReference type="InterPro" id="IPR050704">
    <property type="entry name" value="Peptidase_C85-like"/>
</dbReference>
<dbReference type="PROSITE" id="PS50802">
    <property type="entry name" value="OTU"/>
    <property type="match status" value="1"/>
</dbReference>
<evidence type="ECO:0000313" key="4">
    <source>
        <dbReference type="EMBL" id="GFS84277.1"/>
    </source>
</evidence>
<feature type="compositionally biased region" description="Polar residues" evidence="2">
    <location>
        <begin position="116"/>
        <end position="125"/>
    </location>
</feature>
<feature type="compositionally biased region" description="Polar residues" evidence="2">
    <location>
        <begin position="167"/>
        <end position="185"/>
    </location>
</feature>
<dbReference type="Gene3D" id="3.90.70.80">
    <property type="match status" value="1"/>
</dbReference>
<accession>A0A8X6MYK1</accession>
<dbReference type="InterPro" id="IPR049772">
    <property type="entry name" value="OTU_OTUD6"/>
</dbReference>
<keyword evidence="5" id="KW-1185">Reference proteome</keyword>
<evidence type="ECO:0000256" key="2">
    <source>
        <dbReference type="SAM" id="MobiDB-lite"/>
    </source>
</evidence>
<dbReference type="EMBL" id="BMAW01098341">
    <property type="protein sequence ID" value="GFS84277.1"/>
    <property type="molecule type" value="Genomic_DNA"/>
</dbReference>
<feature type="domain" description="OTU" evidence="3">
    <location>
        <begin position="234"/>
        <end position="372"/>
    </location>
</feature>
<sequence length="380" mass="43566">MEDSFTRDDLLAQQKIEKKELMAKTQKMKHSIPKGDKRKKKEVTSEITQMFADMDLKHEEQLRNFEVKSSSAVPPSSIEELDETCHMQRSSEVDSKYINGKEISEQISCNVVDDLPSTSSQNFSRAQECKTKNKKKNCPTVEDVLEETFHNPDSPCFNPKSVKDTEQNSSTDNPENLPTTSSQKLTRAEKRRIKKREKEKEREKAISEQEVDNLVGHRYIETTAILKKLAERQLNLYEIPSDGNCLYKAIEHQLIIWNIEKEISVKSLRELTSKYLLSHGEDFMPFIIDPHTGENMTTEGYATYCRDIVENNPWGGHIEVQALSEIFGKPIEIFKEESNIIVGNESKSPKLMISYHRFIYGLGAHYNSVIPSSISKQANV</sequence>
<dbReference type="InterPro" id="IPR038765">
    <property type="entry name" value="Papain-like_cys_pep_sf"/>
</dbReference>
<evidence type="ECO:0000256" key="1">
    <source>
        <dbReference type="ARBA" id="ARBA00022801"/>
    </source>
</evidence>
<feature type="region of interest" description="Disordered" evidence="2">
    <location>
        <begin position="149"/>
        <end position="204"/>
    </location>
</feature>